<sequence length="165" mass="17547">MSVSENSTNEQPYRDYEQYPATANGSPGSYPPADLPPDHHEHHPDTQASPYPTTMPTSVRAAQILSWVFAALGIVLTGMAFAVGKNELAGKLIAVYLPALLLGILAFGYTVNGNGLRIAAIVCASFEGLGSLTQRPPFLVGLAASLTIVILLSRSSAGLWFKRPH</sequence>
<organism evidence="3 4">
    <name type="scientific">Rhodococcus gannanensis</name>
    <dbReference type="NCBI Taxonomy" id="1960308"/>
    <lineage>
        <taxon>Bacteria</taxon>
        <taxon>Bacillati</taxon>
        <taxon>Actinomycetota</taxon>
        <taxon>Actinomycetes</taxon>
        <taxon>Mycobacteriales</taxon>
        <taxon>Nocardiaceae</taxon>
        <taxon>Rhodococcus</taxon>
    </lineage>
</organism>
<dbReference type="EMBL" id="JBHUFB010000001">
    <property type="protein sequence ID" value="MFD1810665.1"/>
    <property type="molecule type" value="Genomic_DNA"/>
</dbReference>
<feature type="compositionally biased region" description="Polar residues" evidence="1">
    <location>
        <begin position="1"/>
        <end position="11"/>
    </location>
</feature>
<name>A0ABW4NWV3_9NOCA</name>
<feature type="transmembrane region" description="Helical" evidence="2">
    <location>
        <begin position="138"/>
        <end position="161"/>
    </location>
</feature>
<evidence type="ECO:0000313" key="3">
    <source>
        <dbReference type="EMBL" id="MFD1810665.1"/>
    </source>
</evidence>
<dbReference type="Proteomes" id="UP001597286">
    <property type="component" value="Unassembled WGS sequence"/>
</dbReference>
<evidence type="ECO:0000256" key="2">
    <source>
        <dbReference type="SAM" id="Phobius"/>
    </source>
</evidence>
<feature type="transmembrane region" description="Helical" evidence="2">
    <location>
        <begin position="92"/>
        <end position="111"/>
    </location>
</feature>
<feature type="region of interest" description="Disordered" evidence="1">
    <location>
        <begin position="1"/>
        <end position="53"/>
    </location>
</feature>
<accession>A0ABW4NWV3</accession>
<evidence type="ECO:0008006" key="5">
    <source>
        <dbReference type="Google" id="ProtNLM"/>
    </source>
</evidence>
<comment type="caution">
    <text evidence="3">The sequence shown here is derived from an EMBL/GenBank/DDBJ whole genome shotgun (WGS) entry which is preliminary data.</text>
</comment>
<keyword evidence="2" id="KW-0812">Transmembrane</keyword>
<evidence type="ECO:0000256" key="1">
    <source>
        <dbReference type="SAM" id="MobiDB-lite"/>
    </source>
</evidence>
<keyword evidence="4" id="KW-1185">Reference proteome</keyword>
<dbReference type="RefSeq" id="WP_378483225.1">
    <property type="nucleotide sequence ID" value="NZ_JBHUFB010000001.1"/>
</dbReference>
<feature type="compositionally biased region" description="Basic and acidic residues" evidence="1">
    <location>
        <begin position="36"/>
        <end position="45"/>
    </location>
</feature>
<proteinExistence type="predicted"/>
<keyword evidence="2" id="KW-1133">Transmembrane helix</keyword>
<keyword evidence="2" id="KW-0472">Membrane</keyword>
<gene>
    <name evidence="3" type="ORF">ACFSJG_00425</name>
</gene>
<reference evidence="4" key="1">
    <citation type="journal article" date="2019" name="Int. J. Syst. Evol. Microbiol.">
        <title>The Global Catalogue of Microorganisms (GCM) 10K type strain sequencing project: providing services to taxonomists for standard genome sequencing and annotation.</title>
        <authorList>
            <consortium name="The Broad Institute Genomics Platform"/>
            <consortium name="The Broad Institute Genome Sequencing Center for Infectious Disease"/>
            <person name="Wu L."/>
            <person name="Ma J."/>
        </authorList>
    </citation>
    <scope>NUCLEOTIDE SEQUENCE [LARGE SCALE GENOMIC DNA]</scope>
    <source>
        <strain evidence="4">DT72</strain>
    </source>
</reference>
<feature type="transmembrane region" description="Helical" evidence="2">
    <location>
        <begin position="64"/>
        <end position="83"/>
    </location>
</feature>
<evidence type="ECO:0000313" key="4">
    <source>
        <dbReference type="Proteomes" id="UP001597286"/>
    </source>
</evidence>
<protein>
    <recommendedName>
        <fullName evidence="5">Integral membrane protein</fullName>
    </recommendedName>
</protein>